<protein>
    <recommendedName>
        <fullName evidence="2">WKF domain-containing protein</fullName>
    </recommendedName>
</protein>
<dbReference type="EMBL" id="MCFD01000012">
    <property type="protein sequence ID" value="ORX67405.1"/>
    <property type="molecule type" value="Genomic_DNA"/>
</dbReference>
<dbReference type="AlphaFoldDB" id="A0A1Y1W2B8"/>
<feature type="region of interest" description="Disordered" evidence="1">
    <location>
        <begin position="1"/>
        <end position="42"/>
    </location>
</feature>
<evidence type="ECO:0000256" key="1">
    <source>
        <dbReference type="SAM" id="MobiDB-lite"/>
    </source>
</evidence>
<name>A0A1Y1W2B8_9FUNG</name>
<sequence length="172" mass="19541">MSNSDERMEVASTKPAKRKTAAEIRHIHKEQQRIAREGSAETQEGAHAYLQQWEEERDAWKFNKAKQNWIIRHLYVATQIPEPQFAIALKYFSVLTGKLRDSLLKEARLVRDPVTADSPELQQLRSKALGVLPSHVTKAQANSIKKARREARIAKALKESESGAAAKEEEED</sequence>
<evidence type="ECO:0000313" key="3">
    <source>
        <dbReference type="EMBL" id="ORX67405.1"/>
    </source>
</evidence>
<proteinExistence type="predicted"/>
<accession>A0A1Y1W2B8</accession>
<feature type="domain" description="WKF" evidence="2">
    <location>
        <begin position="48"/>
        <end position="108"/>
    </location>
</feature>
<reference evidence="3 4" key="1">
    <citation type="submission" date="2016-07" db="EMBL/GenBank/DDBJ databases">
        <title>Pervasive Adenine N6-methylation of Active Genes in Fungi.</title>
        <authorList>
            <consortium name="DOE Joint Genome Institute"/>
            <person name="Mondo S.J."/>
            <person name="Dannebaum R.O."/>
            <person name="Kuo R.C."/>
            <person name="Labutti K."/>
            <person name="Haridas S."/>
            <person name="Kuo A."/>
            <person name="Salamov A."/>
            <person name="Ahrendt S.R."/>
            <person name="Lipzen A."/>
            <person name="Sullivan W."/>
            <person name="Andreopoulos W.B."/>
            <person name="Clum A."/>
            <person name="Lindquist E."/>
            <person name="Daum C."/>
            <person name="Ramamoorthy G.K."/>
            <person name="Gryganskyi A."/>
            <person name="Culley D."/>
            <person name="Magnuson J.K."/>
            <person name="James T.Y."/>
            <person name="O'Malley M.A."/>
            <person name="Stajich J.E."/>
            <person name="Spatafora J.W."/>
            <person name="Visel A."/>
            <person name="Grigoriev I.V."/>
        </authorList>
    </citation>
    <scope>NUCLEOTIDE SEQUENCE [LARGE SCALE GENOMIC DNA]</scope>
    <source>
        <strain evidence="3 4">ATCC 12442</strain>
    </source>
</reference>
<dbReference type="Proteomes" id="UP000193922">
    <property type="component" value="Unassembled WGS sequence"/>
</dbReference>
<dbReference type="STRING" id="61395.A0A1Y1W2B8"/>
<feature type="compositionally biased region" description="Basic and acidic residues" evidence="1">
    <location>
        <begin position="20"/>
        <end position="39"/>
    </location>
</feature>
<dbReference type="Pfam" id="PF10180">
    <property type="entry name" value="WKF"/>
    <property type="match status" value="1"/>
</dbReference>
<dbReference type="GeneID" id="63804859"/>
<dbReference type="OrthoDB" id="10261563at2759"/>
<keyword evidence="4" id="KW-1185">Reference proteome</keyword>
<feature type="non-terminal residue" evidence="3">
    <location>
        <position position="172"/>
    </location>
</feature>
<evidence type="ECO:0000313" key="4">
    <source>
        <dbReference type="Proteomes" id="UP000193922"/>
    </source>
</evidence>
<evidence type="ECO:0000259" key="2">
    <source>
        <dbReference type="Pfam" id="PF10180"/>
    </source>
</evidence>
<gene>
    <name evidence="3" type="ORF">DL89DRAFT_269235</name>
</gene>
<dbReference type="PANTHER" id="PTHR22306">
    <property type="entry name" value="CHROMOSOME 7 OPEN READING FRAME 50"/>
    <property type="match status" value="1"/>
</dbReference>
<dbReference type="PANTHER" id="PTHR22306:SF2">
    <property type="entry name" value="CHROMOSOME 7 OPEN READING FRAME 50"/>
    <property type="match status" value="1"/>
</dbReference>
<dbReference type="InterPro" id="IPR019327">
    <property type="entry name" value="WKF"/>
</dbReference>
<comment type="caution">
    <text evidence="3">The sequence shown here is derived from an EMBL/GenBank/DDBJ whole genome shotgun (WGS) entry which is preliminary data.</text>
</comment>
<organism evidence="3 4">
    <name type="scientific">Linderina pennispora</name>
    <dbReference type="NCBI Taxonomy" id="61395"/>
    <lineage>
        <taxon>Eukaryota</taxon>
        <taxon>Fungi</taxon>
        <taxon>Fungi incertae sedis</taxon>
        <taxon>Zoopagomycota</taxon>
        <taxon>Kickxellomycotina</taxon>
        <taxon>Kickxellomycetes</taxon>
        <taxon>Kickxellales</taxon>
        <taxon>Kickxellaceae</taxon>
        <taxon>Linderina</taxon>
    </lineage>
</organism>
<dbReference type="RefSeq" id="XP_040741292.1">
    <property type="nucleotide sequence ID" value="XM_040888211.1"/>
</dbReference>